<dbReference type="InterPro" id="IPR039907">
    <property type="entry name" value="NOB1"/>
</dbReference>
<evidence type="ECO:0000256" key="4">
    <source>
        <dbReference type="ARBA" id="ARBA00022723"/>
    </source>
</evidence>
<keyword evidence="6 8" id="KW-0862">Zinc</keyword>
<dbReference type="GO" id="GO:0016787">
    <property type="term" value="F:hydrolase activity"/>
    <property type="evidence" value="ECO:0007669"/>
    <property type="project" value="UniProtKB-KW"/>
</dbReference>
<keyword evidence="5" id="KW-0378">Hydrolase</keyword>
<comment type="similarity">
    <text evidence="2 8">Belongs to the NOB1 family.</text>
</comment>
<dbReference type="InterPro" id="IPR017117">
    <property type="entry name" value="Nob1_euk"/>
</dbReference>
<dbReference type="Gene3D" id="3.40.50.1010">
    <property type="entry name" value="5'-nuclease"/>
    <property type="match status" value="1"/>
</dbReference>
<protein>
    <recommendedName>
        <fullName evidence="8">RNA-binding protein NOB1</fullName>
    </recommendedName>
</protein>
<dbReference type="GO" id="GO:0030490">
    <property type="term" value="P:maturation of SSU-rRNA"/>
    <property type="evidence" value="ECO:0007669"/>
    <property type="project" value="TreeGrafter"/>
</dbReference>
<dbReference type="EnsemblMetazoa" id="GAUT002186-RA">
    <property type="protein sequence ID" value="GAUT002186-PA"/>
    <property type="gene ID" value="GAUT002186"/>
</dbReference>
<proteinExistence type="inferred from homology"/>
<keyword evidence="7 8" id="KW-0539">Nucleus</keyword>
<feature type="domain" description="Nin one binding (NOB1) Zn-ribbon-like" evidence="11">
    <location>
        <begin position="302"/>
        <end position="373"/>
    </location>
</feature>
<feature type="binding site" evidence="9">
    <location>
        <position position="312"/>
    </location>
    <ligand>
        <name>Zn(2+)</name>
        <dbReference type="ChEBI" id="CHEBI:29105"/>
    </ligand>
</feature>
<feature type="region of interest" description="Disordered" evidence="10">
    <location>
        <begin position="204"/>
        <end position="234"/>
    </location>
</feature>
<comment type="function">
    <text evidence="8">May play a role in mRNA degradation.</text>
</comment>
<dbReference type="AlphaFoldDB" id="A0A1A9UEH5"/>
<dbReference type="Proteomes" id="UP000078200">
    <property type="component" value="Unassembled WGS sequence"/>
</dbReference>
<dbReference type="GO" id="GO:0046872">
    <property type="term" value="F:metal ion binding"/>
    <property type="evidence" value="ECO:0007669"/>
    <property type="project" value="UniProtKB-UniRule"/>
</dbReference>
<dbReference type="InterPro" id="IPR033411">
    <property type="entry name" value="Ribonuclease_PIN"/>
</dbReference>
<evidence type="ECO:0000256" key="10">
    <source>
        <dbReference type="SAM" id="MobiDB-lite"/>
    </source>
</evidence>
<reference evidence="13" key="1">
    <citation type="submission" date="2020-05" db="UniProtKB">
        <authorList>
            <consortium name="EnsemblMetazoa"/>
        </authorList>
    </citation>
    <scope>IDENTIFICATION</scope>
    <source>
        <strain evidence="13">TTRI</strain>
    </source>
</reference>
<evidence type="ECO:0000256" key="9">
    <source>
        <dbReference type="PIRSR" id="PIRSR037125-1"/>
    </source>
</evidence>
<feature type="region of interest" description="Disordered" evidence="10">
    <location>
        <begin position="125"/>
        <end position="146"/>
    </location>
</feature>
<dbReference type="InterPro" id="IPR036283">
    <property type="entry name" value="NOB1_Zf-like_sf"/>
</dbReference>
<keyword evidence="4 8" id="KW-0479">Metal-binding</keyword>
<feature type="domain" description="Ribonuclease PIN" evidence="12">
    <location>
        <begin position="8"/>
        <end position="94"/>
    </location>
</feature>
<dbReference type="CDD" id="cd09876">
    <property type="entry name" value="PIN_Nob1-like"/>
    <property type="match status" value="1"/>
</dbReference>
<dbReference type="PANTHER" id="PTHR12814">
    <property type="entry name" value="RNA-BINDING PROTEIN NOB1"/>
    <property type="match status" value="1"/>
</dbReference>
<comment type="subcellular location">
    <subcellularLocation>
        <location evidence="1 8">Nucleus</location>
    </subcellularLocation>
</comment>
<evidence type="ECO:0000256" key="1">
    <source>
        <dbReference type="ARBA" id="ARBA00004123"/>
    </source>
</evidence>
<organism evidence="13 14">
    <name type="scientific">Glossina austeni</name>
    <name type="common">Savannah tsetse fly</name>
    <dbReference type="NCBI Taxonomy" id="7395"/>
    <lineage>
        <taxon>Eukaryota</taxon>
        <taxon>Metazoa</taxon>
        <taxon>Ecdysozoa</taxon>
        <taxon>Arthropoda</taxon>
        <taxon>Hexapoda</taxon>
        <taxon>Insecta</taxon>
        <taxon>Pterygota</taxon>
        <taxon>Neoptera</taxon>
        <taxon>Endopterygota</taxon>
        <taxon>Diptera</taxon>
        <taxon>Brachycera</taxon>
        <taxon>Muscomorpha</taxon>
        <taxon>Hippoboscoidea</taxon>
        <taxon>Glossinidae</taxon>
        <taxon>Glossina</taxon>
    </lineage>
</organism>
<feature type="binding site" evidence="9">
    <location>
        <position position="330"/>
    </location>
    <ligand>
        <name>Zn(2+)</name>
        <dbReference type="ChEBI" id="CHEBI:29105"/>
    </ligand>
</feature>
<feature type="binding site" evidence="9">
    <location>
        <position position="315"/>
    </location>
    <ligand>
        <name>Zn(2+)</name>
        <dbReference type="ChEBI" id="CHEBI:29105"/>
    </ligand>
</feature>
<dbReference type="Pfam" id="PF08772">
    <property type="entry name" value="Zn_ribbon_NOB1"/>
    <property type="match status" value="1"/>
</dbReference>
<evidence type="ECO:0000313" key="13">
    <source>
        <dbReference type="EnsemblMetazoa" id="GAUT002186-PA"/>
    </source>
</evidence>
<feature type="binding site" evidence="9">
    <location>
        <position position="327"/>
    </location>
    <ligand>
        <name>Zn(2+)</name>
        <dbReference type="ChEBI" id="CHEBI:29105"/>
    </ligand>
</feature>
<evidence type="ECO:0000259" key="11">
    <source>
        <dbReference type="Pfam" id="PF08772"/>
    </source>
</evidence>
<dbReference type="PIRSF" id="PIRSF037125">
    <property type="entry name" value="D-site_20S_pre-rRNA_nuclease"/>
    <property type="match status" value="1"/>
</dbReference>
<evidence type="ECO:0000256" key="7">
    <source>
        <dbReference type="ARBA" id="ARBA00023242"/>
    </source>
</evidence>
<dbReference type="Pfam" id="PF17146">
    <property type="entry name" value="PIN_6"/>
    <property type="match status" value="1"/>
</dbReference>
<sequence>MNKKIKYLVADTTAFINAVPLNEYADNVLTVPEVLSEVRNKRQIKRLCVLPYDLQVREPRIESVKHCVQFSKKTGDYISLSGIDIKVIALVYELEADMVGTDHLRKEPIMSTVIASRERPQELQDNTKLPGWYNGYSDDSGTENEEELRDADEQIDDYTVDQVKENIEKELKISENEKETEDVTERELEDLFDKLICDANDDTNESLCDNLAPNTESGEDDKNARQNQRTSEDGSLFISIDTENDGNWITPNNIQKVKQSMMMGKVENDMTPKVACMSTDFAVQNTLKQMNLNITNLNGCTITHMRTYILRCYACFKTTSVITKVFCPNCGNKTLKRVAVSLDENGKQLIHINTRRPLTRKYKNKSIPRFRGGKHSHNPILFEDQPIPRQMPSRVARTKTNALDEDYTASLSPFAMRDIDSKSAMLRSKGHVKECARNSNYEENRRRKQHNRLCK</sequence>
<dbReference type="GO" id="GO:0005737">
    <property type="term" value="C:cytoplasm"/>
    <property type="evidence" value="ECO:0007669"/>
    <property type="project" value="UniProtKB-ARBA"/>
</dbReference>
<dbReference type="GO" id="GO:0030688">
    <property type="term" value="C:preribosome, small subunit precursor"/>
    <property type="evidence" value="ECO:0007669"/>
    <property type="project" value="TreeGrafter"/>
</dbReference>
<dbReference type="GO" id="GO:0031981">
    <property type="term" value="C:nuclear lumen"/>
    <property type="evidence" value="ECO:0007669"/>
    <property type="project" value="UniProtKB-ARBA"/>
</dbReference>
<evidence type="ECO:0000256" key="3">
    <source>
        <dbReference type="ARBA" id="ARBA00022722"/>
    </source>
</evidence>
<evidence type="ECO:0000256" key="2">
    <source>
        <dbReference type="ARBA" id="ARBA00005858"/>
    </source>
</evidence>
<dbReference type="VEuPathDB" id="VectorBase:GAUT002186"/>
<dbReference type="InterPro" id="IPR014881">
    <property type="entry name" value="NOB1_Zn-bd"/>
</dbReference>
<evidence type="ECO:0000313" key="14">
    <source>
        <dbReference type="Proteomes" id="UP000078200"/>
    </source>
</evidence>
<dbReference type="FunFam" id="3.40.50.1010:FF:000020">
    <property type="entry name" value="20S-pre-rRNA D-site endonuclease NOB1"/>
    <property type="match status" value="1"/>
</dbReference>
<evidence type="ECO:0000256" key="8">
    <source>
        <dbReference type="PIRNR" id="PIRNR037125"/>
    </source>
</evidence>
<dbReference type="PANTHER" id="PTHR12814:SF2">
    <property type="entry name" value="RNA-BINDING PROTEIN NOB1"/>
    <property type="match status" value="1"/>
</dbReference>
<dbReference type="GO" id="GO:0004521">
    <property type="term" value="F:RNA endonuclease activity"/>
    <property type="evidence" value="ECO:0007669"/>
    <property type="project" value="UniProtKB-UniRule"/>
</dbReference>
<name>A0A1A9UEH5_GLOAU</name>
<keyword evidence="3" id="KW-0540">Nuclease</keyword>
<keyword evidence="14" id="KW-1185">Reference proteome</keyword>
<evidence type="ECO:0000259" key="12">
    <source>
        <dbReference type="Pfam" id="PF17146"/>
    </source>
</evidence>
<dbReference type="SUPFAM" id="SSF144206">
    <property type="entry name" value="NOB1 zinc finger-like"/>
    <property type="match status" value="1"/>
</dbReference>
<dbReference type="STRING" id="7395.A0A1A9UEH5"/>
<accession>A0A1A9UEH5</accession>
<evidence type="ECO:0000256" key="6">
    <source>
        <dbReference type="ARBA" id="ARBA00022833"/>
    </source>
</evidence>
<dbReference type="Gene3D" id="6.20.210.10">
    <property type="entry name" value="Nin one binding (NOB1), Zn-ribbon-like"/>
    <property type="match status" value="1"/>
</dbReference>
<evidence type="ECO:0000256" key="5">
    <source>
        <dbReference type="ARBA" id="ARBA00022801"/>
    </source>
</evidence>